<comment type="caution">
    <text evidence="3">The sequence shown here is derived from an EMBL/GenBank/DDBJ whole genome shotgun (WGS) entry which is preliminary data.</text>
</comment>
<dbReference type="RefSeq" id="WP_231003334.1">
    <property type="nucleotide sequence ID" value="NZ_JAJNEC010000004.1"/>
</dbReference>
<gene>
    <name evidence="3" type="ORF">LQ567_06400</name>
</gene>
<evidence type="ECO:0000259" key="2">
    <source>
        <dbReference type="Pfam" id="PF08327"/>
    </source>
</evidence>
<dbReference type="SUPFAM" id="SSF55961">
    <property type="entry name" value="Bet v1-like"/>
    <property type="match status" value="1"/>
</dbReference>
<name>A0ABS8PMY8_9BACT</name>
<evidence type="ECO:0000256" key="1">
    <source>
        <dbReference type="ARBA" id="ARBA00006817"/>
    </source>
</evidence>
<comment type="similarity">
    <text evidence="1">Belongs to the AHA1 family.</text>
</comment>
<dbReference type="InterPro" id="IPR023393">
    <property type="entry name" value="START-like_dom_sf"/>
</dbReference>
<accession>A0ABS8PMY8</accession>
<protein>
    <submittedName>
        <fullName evidence="3">SRPBCC domain-containing protein</fullName>
    </submittedName>
</protein>
<sequence>MNNRNFSVSIITDQTPEAVFNAVNDVRGWWTENLEGKTFQKDDVFEVRFGDVHYSRQQLTEVIPDTKVVWLVTDSRLNFLQNQSEWNDTQISFEISEEKGHTQLRFTHEGLQPDVECYGACSNAWSDFILNSLRNRIDTGKGNPAPKDAV</sequence>
<dbReference type="EMBL" id="JAJNEC010000004">
    <property type="protein sequence ID" value="MCD2422386.1"/>
    <property type="molecule type" value="Genomic_DNA"/>
</dbReference>
<dbReference type="CDD" id="cd07814">
    <property type="entry name" value="SRPBCC_CalC_Aha1-like"/>
    <property type="match status" value="1"/>
</dbReference>
<feature type="domain" description="Activator of Hsp90 ATPase homologue 1/2-like C-terminal" evidence="2">
    <location>
        <begin position="15"/>
        <end position="134"/>
    </location>
</feature>
<keyword evidence="4" id="KW-1185">Reference proteome</keyword>
<evidence type="ECO:0000313" key="3">
    <source>
        <dbReference type="EMBL" id="MCD2422386.1"/>
    </source>
</evidence>
<dbReference type="Gene3D" id="3.30.530.20">
    <property type="match status" value="1"/>
</dbReference>
<reference evidence="3 4" key="1">
    <citation type="submission" date="2021-11" db="EMBL/GenBank/DDBJ databases">
        <title>Genomic of Niabella pedocola.</title>
        <authorList>
            <person name="Wu T."/>
        </authorList>
    </citation>
    <scope>NUCLEOTIDE SEQUENCE [LARGE SCALE GENOMIC DNA]</scope>
    <source>
        <strain evidence="3 4">JCM 31011</strain>
    </source>
</reference>
<evidence type="ECO:0000313" key="4">
    <source>
        <dbReference type="Proteomes" id="UP001199816"/>
    </source>
</evidence>
<dbReference type="InterPro" id="IPR013538">
    <property type="entry name" value="ASHA1/2-like_C"/>
</dbReference>
<organism evidence="3 4">
    <name type="scientific">Niabella pedocola</name>
    <dbReference type="NCBI Taxonomy" id="1752077"/>
    <lineage>
        <taxon>Bacteria</taxon>
        <taxon>Pseudomonadati</taxon>
        <taxon>Bacteroidota</taxon>
        <taxon>Chitinophagia</taxon>
        <taxon>Chitinophagales</taxon>
        <taxon>Chitinophagaceae</taxon>
        <taxon>Niabella</taxon>
    </lineage>
</organism>
<dbReference type="Proteomes" id="UP001199816">
    <property type="component" value="Unassembled WGS sequence"/>
</dbReference>
<dbReference type="Pfam" id="PF08327">
    <property type="entry name" value="AHSA1"/>
    <property type="match status" value="1"/>
</dbReference>
<proteinExistence type="inferred from homology"/>